<dbReference type="PANTHER" id="PTHR35789:SF1">
    <property type="entry name" value="SPORE GERMINATION PROTEIN B3"/>
    <property type="match status" value="1"/>
</dbReference>
<dbReference type="EMBL" id="FUZT01000003">
    <property type="protein sequence ID" value="SKC58502.1"/>
    <property type="molecule type" value="Genomic_DNA"/>
</dbReference>
<accession>A0A1T5K412</accession>
<feature type="domain" description="Spore germination protein N-terminal" evidence="9">
    <location>
        <begin position="23"/>
        <end position="211"/>
    </location>
</feature>
<keyword evidence="7" id="KW-0449">Lipoprotein</keyword>
<feature type="domain" description="Spore germination GerAC-like C-terminal" evidence="8">
    <location>
        <begin position="221"/>
        <end position="387"/>
    </location>
</feature>
<dbReference type="GO" id="GO:0009847">
    <property type="term" value="P:spore germination"/>
    <property type="evidence" value="ECO:0007669"/>
    <property type="project" value="InterPro"/>
</dbReference>
<dbReference type="PANTHER" id="PTHR35789">
    <property type="entry name" value="SPORE GERMINATION PROTEIN B3"/>
    <property type="match status" value="1"/>
</dbReference>
<dbReference type="Proteomes" id="UP000190285">
    <property type="component" value="Unassembled WGS sequence"/>
</dbReference>
<dbReference type="Pfam" id="PF05504">
    <property type="entry name" value="Spore_GerAC"/>
    <property type="match status" value="1"/>
</dbReference>
<evidence type="ECO:0000259" key="9">
    <source>
        <dbReference type="Pfam" id="PF25198"/>
    </source>
</evidence>
<gene>
    <name evidence="10" type="ORF">SAMN02194393_01608</name>
</gene>
<keyword evidence="11" id="KW-1185">Reference proteome</keyword>
<keyword evidence="3" id="KW-0309">Germination</keyword>
<dbReference type="PROSITE" id="PS51257">
    <property type="entry name" value="PROKAR_LIPOPROTEIN"/>
    <property type="match status" value="1"/>
</dbReference>
<name>A0A1T5K412_9FIRM</name>
<protein>
    <submittedName>
        <fullName evidence="10">Germination protein, Ger(X)C family</fullName>
    </submittedName>
</protein>
<comment type="similarity">
    <text evidence="2">Belongs to the GerABKC lipoprotein family.</text>
</comment>
<dbReference type="GO" id="GO:0016020">
    <property type="term" value="C:membrane"/>
    <property type="evidence" value="ECO:0007669"/>
    <property type="project" value="UniProtKB-SubCell"/>
</dbReference>
<keyword evidence="6" id="KW-0564">Palmitate</keyword>
<dbReference type="STRING" id="36842.SAMN02194393_01608"/>
<dbReference type="InterPro" id="IPR057336">
    <property type="entry name" value="GerAC_N"/>
</dbReference>
<dbReference type="OrthoDB" id="2569624at2"/>
<evidence type="ECO:0000256" key="2">
    <source>
        <dbReference type="ARBA" id="ARBA00007886"/>
    </source>
</evidence>
<organism evidence="10 11">
    <name type="scientific">Maledivibacter halophilus</name>
    <dbReference type="NCBI Taxonomy" id="36842"/>
    <lineage>
        <taxon>Bacteria</taxon>
        <taxon>Bacillati</taxon>
        <taxon>Bacillota</taxon>
        <taxon>Clostridia</taxon>
        <taxon>Peptostreptococcales</taxon>
        <taxon>Caminicellaceae</taxon>
        <taxon>Maledivibacter</taxon>
    </lineage>
</organism>
<comment type="subcellular location">
    <subcellularLocation>
        <location evidence="1">Membrane</location>
        <topology evidence="1">Lipid-anchor</topology>
    </subcellularLocation>
</comment>
<evidence type="ECO:0000313" key="11">
    <source>
        <dbReference type="Proteomes" id="UP000190285"/>
    </source>
</evidence>
<reference evidence="10 11" key="1">
    <citation type="submission" date="2017-02" db="EMBL/GenBank/DDBJ databases">
        <authorList>
            <person name="Peterson S.W."/>
        </authorList>
    </citation>
    <scope>NUCLEOTIDE SEQUENCE [LARGE SCALE GENOMIC DNA]</scope>
    <source>
        <strain evidence="10 11">M1</strain>
    </source>
</reference>
<evidence type="ECO:0000256" key="1">
    <source>
        <dbReference type="ARBA" id="ARBA00004635"/>
    </source>
</evidence>
<evidence type="ECO:0000256" key="3">
    <source>
        <dbReference type="ARBA" id="ARBA00022544"/>
    </source>
</evidence>
<dbReference type="AlphaFoldDB" id="A0A1T5K412"/>
<evidence type="ECO:0000313" key="10">
    <source>
        <dbReference type="EMBL" id="SKC58502.1"/>
    </source>
</evidence>
<evidence type="ECO:0000256" key="7">
    <source>
        <dbReference type="ARBA" id="ARBA00023288"/>
    </source>
</evidence>
<sequence>MFKKKIYILLLILPILILSGCWDKVEIDERNFITAVGFDKYKGTDKEKEKDLEKEYQGQSIDRYIRTISYPNTTVIANKGQGKPSFIYSTTCISFADGIQQVALRDNKNYYIGHVKVIICSEELMRDEKLFREIADAMQRNVFLSRKLYFFVTPDKAQEILMADTNKDMDVGLYIEELMDKEFKSPRRAQINLGTIAKDLYESNAAMAPRIVKSDGQIKVSGAGILKNNKMVGMLGELETRDALILKGETKSADFTIKVDDKYIIIFQSSLKNQMKTYEDKDGIINVYFKITAEGELMQHYFKTPDEPFNNKYLEKVNKKASELISKELENLFKKIQKDFRADIFKIGENLRKFQPNTWEKVKDNWEEIYPNIKVKVDFDMKVRRVGVQG</sequence>
<evidence type="ECO:0000256" key="4">
    <source>
        <dbReference type="ARBA" id="ARBA00022729"/>
    </source>
</evidence>
<keyword evidence="5" id="KW-0472">Membrane</keyword>
<dbReference type="Gene3D" id="3.30.300.210">
    <property type="entry name" value="Nutrient germinant receptor protein C, domain 3"/>
    <property type="match status" value="1"/>
</dbReference>
<dbReference type="RefSeq" id="WP_079490703.1">
    <property type="nucleotide sequence ID" value="NZ_FUZT01000003.1"/>
</dbReference>
<dbReference type="NCBIfam" id="TIGR02887">
    <property type="entry name" value="spore_ger_x_C"/>
    <property type="match status" value="1"/>
</dbReference>
<dbReference type="InterPro" id="IPR008844">
    <property type="entry name" value="Spore_GerAC-like"/>
</dbReference>
<evidence type="ECO:0000259" key="8">
    <source>
        <dbReference type="Pfam" id="PF05504"/>
    </source>
</evidence>
<dbReference type="InterPro" id="IPR046953">
    <property type="entry name" value="Spore_GerAC-like_C"/>
</dbReference>
<evidence type="ECO:0000256" key="6">
    <source>
        <dbReference type="ARBA" id="ARBA00023139"/>
    </source>
</evidence>
<dbReference type="Pfam" id="PF25198">
    <property type="entry name" value="Spore_GerAC_N"/>
    <property type="match status" value="1"/>
</dbReference>
<evidence type="ECO:0000256" key="5">
    <source>
        <dbReference type="ARBA" id="ARBA00023136"/>
    </source>
</evidence>
<proteinExistence type="inferred from homology"/>
<dbReference type="InterPro" id="IPR038501">
    <property type="entry name" value="Spore_GerAC_C_sf"/>
</dbReference>
<keyword evidence="4" id="KW-0732">Signal</keyword>